<gene>
    <name evidence="1" type="ORF">S01H1_48377</name>
</gene>
<dbReference type="EMBL" id="BARS01031065">
    <property type="protein sequence ID" value="GAG27737.1"/>
    <property type="molecule type" value="Genomic_DNA"/>
</dbReference>
<accession>X0WWZ8</accession>
<protein>
    <submittedName>
        <fullName evidence="1">Uncharacterized protein</fullName>
    </submittedName>
</protein>
<name>X0WWZ8_9ZZZZ</name>
<organism evidence="1">
    <name type="scientific">marine sediment metagenome</name>
    <dbReference type="NCBI Taxonomy" id="412755"/>
    <lineage>
        <taxon>unclassified sequences</taxon>
        <taxon>metagenomes</taxon>
        <taxon>ecological metagenomes</taxon>
    </lineage>
</organism>
<dbReference type="AlphaFoldDB" id="X0WWZ8"/>
<feature type="non-terminal residue" evidence="1">
    <location>
        <position position="34"/>
    </location>
</feature>
<sequence>MARSNLVNAVDVALAAPVAGADPTITVDKGEFRP</sequence>
<evidence type="ECO:0000313" key="1">
    <source>
        <dbReference type="EMBL" id="GAG27737.1"/>
    </source>
</evidence>
<reference evidence="1" key="1">
    <citation type="journal article" date="2014" name="Front. Microbiol.">
        <title>High frequency of phylogenetically diverse reductive dehalogenase-homologous genes in deep subseafloor sedimentary metagenomes.</title>
        <authorList>
            <person name="Kawai M."/>
            <person name="Futagami T."/>
            <person name="Toyoda A."/>
            <person name="Takaki Y."/>
            <person name="Nishi S."/>
            <person name="Hori S."/>
            <person name="Arai W."/>
            <person name="Tsubouchi T."/>
            <person name="Morono Y."/>
            <person name="Uchiyama I."/>
            <person name="Ito T."/>
            <person name="Fujiyama A."/>
            <person name="Inagaki F."/>
            <person name="Takami H."/>
        </authorList>
    </citation>
    <scope>NUCLEOTIDE SEQUENCE</scope>
    <source>
        <strain evidence="1">Expedition CK06-06</strain>
    </source>
</reference>
<proteinExistence type="predicted"/>
<comment type="caution">
    <text evidence="1">The sequence shown here is derived from an EMBL/GenBank/DDBJ whole genome shotgun (WGS) entry which is preliminary data.</text>
</comment>